<dbReference type="AlphaFoldDB" id="A0A564YWU6"/>
<organism evidence="2 3">
    <name type="scientific">Hymenolepis diminuta</name>
    <name type="common">Rat tapeworm</name>
    <dbReference type="NCBI Taxonomy" id="6216"/>
    <lineage>
        <taxon>Eukaryota</taxon>
        <taxon>Metazoa</taxon>
        <taxon>Spiralia</taxon>
        <taxon>Lophotrochozoa</taxon>
        <taxon>Platyhelminthes</taxon>
        <taxon>Cestoda</taxon>
        <taxon>Eucestoda</taxon>
        <taxon>Cyclophyllidea</taxon>
        <taxon>Hymenolepididae</taxon>
        <taxon>Hymenolepis</taxon>
    </lineage>
</organism>
<sequence length="73" mass="8683">MFLYDVPHKLSMRLYDNLKFAILESTEKPRLKFSKWLHNELMNRDTAGLWPQERDNSDPDPPQRDSSHQINGI</sequence>
<reference evidence="2 3" key="1">
    <citation type="submission" date="2019-07" db="EMBL/GenBank/DDBJ databases">
        <authorList>
            <person name="Jastrzebski P J."/>
            <person name="Paukszto L."/>
            <person name="Jastrzebski P J."/>
        </authorList>
    </citation>
    <scope>NUCLEOTIDE SEQUENCE [LARGE SCALE GENOMIC DNA]</scope>
    <source>
        <strain evidence="2 3">WMS-il1</strain>
    </source>
</reference>
<evidence type="ECO:0000313" key="3">
    <source>
        <dbReference type="Proteomes" id="UP000321570"/>
    </source>
</evidence>
<feature type="compositionally biased region" description="Basic and acidic residues" evidence="1">
    <location>
        <begin position="52"/>
        <end position="67"/>
    </location>
</feature>
<name>A0A564YWU6_HYMDI</name>
<gene>
    <name evidence="2" type="ORF">WMSIL1_LOCUS10266</name>
</gene>
<proteinExistence type="predicted"/>
<dbReference type="EMBL" id="CABIJS010000444">
    <property type="protein sequence ID" value="VUZ51715.1"/>
    <property type="molecule type" value="Genomic_DNA"/>
</dbReference>
<dbReference type="Proteomes" id="UP000321570">
    <property type="component" value="Unassembled WGS sequence"/>
</dbReference>
<evidence type="ECO:0000256" key="1">
    <source>
        <dbReference type="SAM" id="MobiDB-lite"/>
    </source>
</evidence>
<keyword evidence="3" id="KW-1185">Reference proteome</keyword>
<evidence type="ECO:0000313" key="2">
    <source>
        <dbReference type="EMBL" id="VUZ51715.1"/>
    </source>
</evidence>
<accession>A0A564YWU6</accession>
<protein>
    <submittedName>
        <fullName evidence="2">Uncharacterized protein</fullName>
    </submittedName>
</protein>
<feature type="region of interest" description="Disordered" evidence="1">
    <location>
        <begin position="47"/>
        <end position="73"/>
    </location>
</feature>